<dbReference type="InParanoid" id="A0A2H3CSR5"/>
<keyword evidence="3" id="KW-1185">Reference proteome</keyword>
<protein>
    <submittedName>
        <fullName evidence="1">Uncharacterized protein</fullName>
    </submittedName>
</protein>
<dbReference type="EMBL" id="KZ293809">
    <property type="protein sequence ID" value="PBK79143.1"/>
    <property type="molecule type" value="Genomic_DNA"/>
</dbReference>
<proteinExistence type="predicted"/>
<name>A0A2H3CSR5_ARMGA</name>
<evidence type="ECO:0000313" key="2">
    <source>
        <dbReference type="EMBL" id="PBK84257.1"/>
    </source>
</evidence>
<dbReference type="AlphaFoldDB" id="A0A2H3CSR5"/>
<dbReference type="Proteomes" id="UP000217790">
    <property type="component" value="Unassembled WGS sequence"/>
</dbReference>
<dbReference type="EMBL" id="KZ293699">
    <property type="protein sequence ID" value="PBK84257.1"/>
    <property type="molecule type" value="Genomic_DNA"/>
</dbReference>
<gene>
    <name evidence="1" type="ORF">ARMGADRAFT_185161</name>
    <name evidence="2" type="ORF">ARMGADRAFT_609897</name>
</gene>
<accession>A0A2H3CSR5</accession>
<sequence>MNSWTGAERDHNKCRDSKAFLFDADPCKATDVDNLVLPLTQQFTLCTSCLPLAVLFERVQNDVVLARDMQDGICDPYLDV</sequence>
<evidence type="ECO:0000313" key="1">
    <source>
        <dbReference type="EMBL" id="PBK79143.1"/>
    </source>
</evidence>
<evidence type="ECO:0000313" key="3">
    <source>
        <dbReference type="Proteomes" id="UP000217790"/>
    </source>
</evidence>
<organism evidence="1 3">
    <name type="scientific">Armillaria gallica</name>
    <name type="common">Bulbous honey fungus</name>
    <name type="synonym">Armillaria bulbosa</name>
    <dbReference type="NCBI Taxonomy" id="47427"/>
    <lineage>
        <taxon>Eukaryota</taxon>
        <taxon>Fungi</taxon>
        <taxon>Dikarya</taxon>
        <taxon>Basidiomycota</taxon>
        <taxon>Agaricomycotina</taxon>
        <taxon>Agaricomycetes</taxon>
        <taxon>Agaricomycetidae</taxon>
        <taxon>Agaricales</taxon>
        <taxon>Marasmiineae</taxon>
        <taxon>Physalacriaceae</taxon>
        <taxon>Armillaria</taxon>
    </lineage>
</organism>
<reference evidence="1" key="2">
    <citation type="journal article" date="2017" name="Nat. Ecol. Evol.">
        <title>Lineage-specific genetic innovations streamline the genomes of Armillaria species to pathogenesis.</title>
        <authorList>
            <consortium name="DOE Joint Genome Institute"/>
            <person name="Sipos G."/>
            <person name="Prasanna A.N."/>
            <person name="Walter M.C."/>
            <person name="O'Connor E."/>
            <person name="Balint B."/>
            <person name="Krizsan K."/>
            <person name="Kiss B."/>
            <person name="Hess J."/>
            <person name="Varga T."/>
            <person name="Slot J."/>
            <person name="Riley R."/>
            <person name="Boka B."/>
            <person name="Rigling D."/>
            <person name="Barry K."/>
            <person name="Lee J."/>
            <person name="Mihaltcheva S."/>
            <person name="LaButti K."/>
            <person name="Lipzen A."/>
            <person name="Waldron R."/>
            <person name="Moloney N.M."/>
            <person name="Sperisen C."/>
            <person name="Kredics L."/>
            <person name="Vagvolgyi C."/>
            <person name="Patrignani A."/>
            <person name="Fitzpatrick D."/>
            <person name="Nagy I."/>
            <person name="Doyle S."/>
            <person name="Anderson J."/>
            <person name="Grigoriev I.V."/>
            <person name="Guldener U."/>
            <person name="Munsterkotter M."/>
            <person name="Nagy L.G."/>
        </authorList>
    </citation>
    <scope>NUCLEOTIDE SEQUENCE [LARGE SCALE GENOMIC DNA]</scope>
    <source>
        <strain evidence="1">Ar21-2</strain>
    </source>
</reference>
<reference evidence="3" key="1">
    <citation type="journal article" date="2017" name="Nat. Ecol. Evol.">
        <title>Genome expansion and lineage-specific genetic innovations in the forest pathogenic fungi Armillaria.</title>
        <authorList>
            <person name="Sipos G."/>
            <person name="Prasanna A.N."/>
            <person name="Walter M.C."/>
            <person name="O'Connor E."/>
            <person name="Balint B."/>
            <person name="Krizsan K."/>
            <person name="Kiss B."/>
            <person name="Hess J."/>
            <person name="Varga T."/>
            <person name="Slot J."/>
            <person name="Riley R."/>
            <person name="Boka B."/>
            <person name="Rigling D."/>
            <person name="Barry K."/>
            <person name="Lee J."/>
            <person name="Mihaltcheva S."/>
            <person name="LaButti K."/>
            <person name="Lipzen A."/>
            <person name="Waldron R."/>
            <person name="Moloney N.M."/>
            <person name="Sperisen C."/>
            <person name="Kredics L."/>
            <person name="Vagvoelgyi C."/>
            <person name="Patrignani A."/>
            <person name="Fitzpatrick D."/>
            <person name="Nagy I."/>
            <person name="Doyle S."/>
            <person name="Anderson J.B."/>
            <person name="Grigoriev I.V."/>
            <person name="Gueldener U."/>
            <person name="Muensterkoetter M."/>
            <person name="Nagy L.G."/>
        </authorList>
    </citation>
    <scope>NUCLEOTIDE SEQUENCE [LARGE SCALE GENOMIC DNA]</scope>
    <source>
        <strain evidence="3">Ar21-2</strain>
    </source>
</reference>